<organism evidence="1 2">
    <name type="scientific">Scortum barcoo</name>
    <name type="common">barcoo grunter</name>
    <dbReference type="NCBI Taxonomy" id="214431"/>
    <lineage>
        <taxon>Eukaryota</taxon>
        <taxon>Metazoa</taxon>
        <taxon>Chordata</taxon>
        <taxon>Craniata</taxon>
        <taxon>Vertebrata</taxon>
        <taxon>Euteleostomi</taxon>
        <taxon>Actinopterygii</taxon>
        <taxon>Neopterygii</taxon>
        <taxon>Teleostei</taxon>
        <taxon>Neoteleostei</taxon>
        <taxon>Acanthomorphata</taxon>
        <taxon>Eupercaria</taxon>
        <taxon>Centrarchiformes</taxon>
        <taxon>Terapontoidei</taxon>
        <taxon>Terapontidae</taxon>
        <taxon>Scortum</taxon>
    </lineage>
</organism>
<gene>
    <name evidence="1" type="ORF">L3Q82_020721</name>
</gene>
<dbReference type="Proteomes" id="UP000831701">
    <property type="component" value="Chromosome 24"/>
</dbReference>
<keyword evidence="2" id="KW-1185">Reference proteome</keyword>
<comment type="caution">
    <text evidence="1">The sequence shown here is derived from an EMBL/GenBank/DDBJ whole genome shotgun (WGS) entry which is preliminary data.</text>
</comment>
<proteinExistence type="predicted"/>
<evidence type="ECO:0000313" key="2">
    <source>
        <dbReference type="Proteomes" id="UP000831701"/>
    </source>
</evidence>
<sequence>MARKKSKQQAVAQKELVPGQQTAPKSPVSPGDAAGGGGGDAGLDRLATTRANQPMHTCCLLCHREFKDWGASSVNGLPGGHGTKLADAVPALSQALLREAPGRKLADAVPSLSQSLLGEVPLWICQSCCKSVEEEERRSTQEQPTPVPLSHSSSCKSQSCGNGYPEQSTVDWDPSSFLSAHKLSGLWNSAHTNGGEHCNHNTSSHSQQGVTAGSVCHEKRGLHEAPGKSAKTSGTKVCPYSHPSSQNSSGSSAGNPQSTSADLCKTTPKHFKTMCRRPTPPGEAFHPSDHHQHTDLSVPPNSPTGLSSQHSSLLPPKPNSGQHSHVTSSSGTGVAAHAPFSPLVPNLHGPTAKLSSPSPDSPTSVHKPSPCKNSHIPAVNTQHSKLGTSIMGCNHPCNGHSAGTVATSNVGHLTAGACRDQACKGHKMTNGTLCHPSSELEEGEDEDSSSERSSCASSSTNQKDGKYCDCCYCEFFGHNAPPAAPTSRNYAEIREKLRSRLTRRKEELPQRQDSELTVAGAIDNRDVDELLDFINSSEPKPVNSAKAAKRARHKQKKKEKAQQGNMGAAGSDPHSNPSEPVDEPNPDGSEASRMYDLNLDVNDFPKKAATLEGNHLLSHLNGSSDLQQIDLDLAPLSLGTFKSHLDLVNGWEDTTTVSSANTTTTTASGVTAGTKDIQRLHTTPSLSKLIRVRSPERCTSTGCDSLPHVPAQATAKSKEDAPDPKNTTAGNGGAKSKKNKKQQQRQEQFVSETNSNKPTKATSGNDTQKTNESKEVASNGSKAGNKQLQHSTDNQRNGPKKAEEGRSSKHAANGGLSNAQRGKADTETRGRSEQDSESKAYPTVPTNGQQQQQQSKGKNKKNKNKDDVFLPKDVDPTEMDEIDREVEYFKSASVPTDDADVFVQRSQGEDERSGSEGSDDDDYVPYVPVKIRKQQMLQKMLRLRGKAVDEEQKDSGEEQRDEDEGLGPRSNISLLDQHQHLKEKAEARKESAKEKQLKEEEKILESVAEGRALMSVKEMAKGIIYDDPIKTSWKAPRYILNMPDTRHERVRKKFHILVDGDGIPPPIKSFREMKFPPAILKGLKKKGIVHPTPIQIQGIPTVLSGRDMIGIAFTGSGKTLVFTLPIIMFSLEQEKRLPFFKREGPYGLIICPSRELARQTHGIIEYYCKLLEEEGAPQLRSALCIGGMSVKEQMEVVKHGVHMMVATPGRLMDLLQKKMVSLDICRYLALDEADRMIDMGFEEDIRTIFSYFKGQRQTLLFSATMPKKIQNFAKSALVKPITINVGRAGAASLDVIQEVEYVKEEAKMVYLLECLQKTPPPVLIFAEKKADVDAIHEYLLLKGVEAVAIHGGKDQEERTKAIEAFKEGKKDVLVATDVASKGLDFPAIQHVVNYDMPEEIENYVHRIGRTGRSGKTGIATTFINKGCDESVLMDLKALLVEAKQKVPPVLQVLQTGDETMLDIGGERGCTFCGGLGHRITDCPKLEAMQTKQRSNLLTVTSAAPLCHLQQKTWRKLWMVLFKPSPTGVGRLEFHAVTDNSAITEQKKVGRQKTPERKVVRLSDCLSVTPAPKESCPAKCTAFYINTTQCIYTLASTTSEEWLSALCLLAFKKDPEESDKGGFKRGNGLTMEDNDLYSSWKTDRTPHPNQYQVTVQGTEASRRCQLAGEYLVSPEEEAMILKAIDTGHVIYSWPYKLLRKFGQVEGGFSIEAGRRCESGEGVFIFLSRHGYDIFQAISKQCSVARRPSVQPLSVHRLSLCDLSAVAPLTTAAGPPVYSPADVSADMDDESDNHYSTINAAAPHAQRLSLVKPYFHNSRECVEEEDDDEEERCHSLDTENKDTIDSIYYNIRRATPPVTRRDKFEPKTDDCIYSHLKLVDSPLNPQLQPFSSPLPQPVPQPPSCTLPQPLSYPTPKPRYQRQPPLNVYTQPGYSAQAQAADDMKEMEEDVSTHVSPSEPPGSFKHRLAEIISKDLAKFQPPLPSGAGSPTFSQ</sequence>
<accession>A0ACB8V8N3</accession>
<protein>
    <submittedName>
        <fullName evidence="1">Uncharacterized protein</fullName>
    </submittedName>
</protein>
<name>A0ACB8V8N3_9TELE</name>
<evidence type="ECO:0000313" key="1">
    <source>
        <dbReference type="EMBL" id="KAI3351886.1"/>
    </source>
</evidence>
<reference evidence="1" key="1">
    <citation type="submission" date="2022-04" db="EMBL/GenBank/DDBJ databases">
        <title>Jade perch genome.</title>
        <authorList>
            <person name="Chao B."/>
        </authorList>
    </citation>
    <scope>NUCLEOTIDE SEQUENCE</scope>
    <source>
        <strain evidence="1">CB-2022</strain>
    </source>
</reference>
<dbReference type="EMBL" id="CM041554">
    <property type="protein sequence ID" value="KAI3351886.1"/>
    <property type="molecule type" value="Genomic_DNA"/>
</dbReference>